<dbReference type="Pfam" id="PF07221">
    <property type="entry name" value="GlcNAc_2-epim"/>
    <property type="match status" value="1"/>
</dbReference>
<reference evidence="3 4" key="1">
    <citation type="journal article" date="2013" name="Genome Announc.">
        <title>Draft Genome Sequence of Cesiribacter andamanensis Strain AMV16T, Isolated from a Soil Sample from a Mud Volcano in the Andaman Islands, India.</title>
        <authorList>
            <person name="Shivaji S."/>
            <person name="Ara S."/>
            <person name="Begum Z."/>
            <person name="Srinivas T.N."/>
            <person name="Singh A."/>
            <person name="Kumar Pinnaka A."/>
        </authorList>
    </citation>
    <scope>NUCLEOTIDE SEQUENCE [LARGE SCALE GENOMIC DNA]</scope>
    <source>
        <strain evidence="3 4">AMV16</strain>
    </source>
</reference>
<dbReference type="InterPro" id="IPR012341">
    <property type="entry name" value="6hp_glycosidase-like_sf"/>
</dbReference>
<keyword evidence="4" id="KW-1185">Reference proteome</keyword>
<name>M7N5Q7_9BACT</name>
<gene>
    <name evidence="3" type="ORF">ADICEAN_02318</name>
</gene>
<dbReference type="FunFam" id="1.50.10.10:FF:000021">
    <property type="entry name" value="N-acylglucosamine 2-epimerase"/>
    <property type="match status" value="1"/>
</dbReference>
<dbReference type="InterPro" id="IPR034116">
    <property type="entry name" value="AGE_dom"/>
</dbReference>
<dbReference type="SUPFAM" id="SSF48208">
    <property type="entry name" value="Six-hairpin glycosidases"/>
    <property type="match status" value="1"/>
</dbReference>
<dbReference type="PATRIC" id="fig|1279009.4.peg.2350"/>
<dbReference type="PANTHER" id="PTHR15108">
    <property type="entry name" value="N-ACYLGLUCOSAMINE-2-EPIMERASE"/>
    <property type="match status" value="1"/>
</dbReference>
<dbReference type="InterPro" id="IPR010819">
    <property type="entry name" value="AGE/CE"/>
</dbReference>
<dbReference type="CDD" id="cd00249">
    <property type="entry name" value="AGE"/>
    <property type="match status" value="1"/>
</dbReference>
<evidence type="ECO:0000313" key="3">
    <source>
        <dbReference type="EMBL" id="EMR02566.1"/>
    </source>
</evidence>
<dbReference type="STRING" id="1279009.ADICEAN_02318"/>
<comment type="caution">
    <text evidence="3">The sequence shown here is derived from an EMBL/GenBank/DDBJ whole genome shotgun (WGS) entry which is preliminary data.</text>
</comment>
<accession>M7N5Q7</accession>
<dbReference type="GO" id="GO:0005975">
    <property type="term" value="P:carbohydrate metabolic process"/>
    <property type="evidence" value="ECO:0007669"/>
    <property type="project" value="InterPro"/>
</dbReference>
<dbReference type="GO" id="GO:0016853">
    <property type="term" value="F:isomerase activity"/>
    <property type="evidence" value="ECO:0007669"/>
    <property type="project" value="UniProtKB-KW"/>
</dbReference>
<evidence type="ECO:0000313" key="4">
    <source>
        <dbReference type="Proteomes" id="UP000011910"/>
    </source>
</evidence>
<dbReference type="Gene3D" id="1.50.10.10">
    <property type="match status" value="1"/>
</dbReference>
<evidence type="ECO:0000256" key="1">
    <source>
        <dbReference type="ARBA" id="ARBA00008558"/>
    </source>
</evidence>
<protein>
    <submittedName>
        <fullName evidence="3">N-acylglucosamine 2-epimerase (GlcNAc 2-epimerase)</fullName>
    </submittedName>
</protein>
<dbReference type="Proteomes" id="UP000011910">
    <property type="component" value="Unassembled WGS sequence"/>
</dbReference>
<sequence length="391" mass="46293">MKDYTELYKQELLQHVVPFWLKHSKDESCGGYFTCLDRWGNVFDTDKFVWLQGRELWLFSMLCDKVERRQEWLQMAGHGAKFLKKWGRDEQGNWYFSLTRSGKPLLQPYNIFSDCFAAMGFGTYYKVNPQEEWAQIARDTFSNILMRRQNPKGSYSKLYPGTRDLKNFSLPMILCNLSLELEHLLDKETIDSLVEEVIHEVMEVFYQPETGLILENVYSDGSFSDSFEGRLINPGHGLEAMWFIMDLGVRRNDAALISKAVHIALRIVEWGWDTEFGGLFYFRDIKGHPPQQLEWDQKLWWVHLETLVCLAKAYELTGNENAQMWFRKVHDWSWNHFRDSQYDEWFGYLNRRGEVLLPLKGGKWKGCFHVPRAMFQVWKTLEKLPQALETK</sequence>
<dbReference type="RefSeq" id="WP_009195711.1">
    <property type="nucleotide sequence ID" value="NZ_AODQ01000054.1"/>
</dbReference>
<dbReference type="AlphaFoldDB" id="M7N5Q7"/>
<evidence type="ECO:0000256" key="2">
    <source>
        <dbReference type="ARBA" id="ARBA00023235"/>
    </source>
</evidence>
<proteinExistence type="inferred from homology"/>
<keyword evidence="2" id="KW-0413">Isomerase</keyword>
<dbReference type="InterPro" id="IPR008928">
    <property type="entry name" value="6-hairpin_glycosidase_sf"/>
</dbReference>
<dbReference type="EMBL" id="AODQ01000054">
    <property type="protein sequence ID" value="EMR02566.1"/>
    <property type="molecule type" value="Genomic_DNA"/>
</dbReference>
<dbReference type="eggNOG" id="COG2942">
    <property type="taxonomic scope" value="Bacteria"/>
</dbReference>
<organism evidence="3 4">
    <name type="scientific">Cesiribacter andamanensis AMV16</name>
    <dbReference type="NCBI Taxonomy" id="1279009"/>
    <lineage>
        <taxon>Bacteria</taxon>
        <taxon>Pseudomonadati</taxon>
        <taxon>Bacteroidota</taxon>
        <taxon>Cytophagia</taxon>
        <taxon>Cytophagales</taxon>
        <taxon>Cesiribacteraceae</taxon>
        <taxon>Cesiribacter</taxon>
    </lineage>
</organism>
<dbReference type="OrthoDB" id="618431at2"/>
<comment type="similarity">
    <text evidence="1">Belongs to the N-acylglucosamine 2-epimerase family.</text>
</comment>